<dbReference type="Gene3D" id="3.40.710.10">
    <property type="entry name" value="DD-peptidase/beta-lactamase superfamily"/>
    <property type="match status" value="1"/>
</dbReference>
<dbReference type="Pfam" id="PF00905">
    <property type="entry name" value="Transpeptidase"/>
    <property type="match status" value="1"/>
</dbReference>
<dbReference type="Gene3D" id="1.10.3810.10">
    <property type="entry name" value="Biosynthetic peptidoglycan transglycosylase-like"/>
    <property type="match status" value="1"/>
</dbReference>
<comment type="caution">
    <text evidence="10">The sequence shown here is derived from an EMBL/GenBank/DDBJ whole genome shotgun (WGS) entry which is preliminary data.</text>
</comment>
<dbReference type="Pfam" id="PF00912">
    <property type="entry name" value="Transgly"/>
    <property type="match status" value="1"/>
</dbReference>
<keyword evidence="5" id="KW-0378">Hydrolase</keyword>
<feature type="domain" description="FHA" evidence="9">
    <location>
        <begin position="64"/>
        <end position="117"/>
    </location>
</feature>
<sequence>MNLPQPPRKPQTVLGQVTQAVKTIQAKVDFSKLALKPNARVPELWLQDAGANKAEVYPLLGDRYLLGRSSRSCDIVVRNPVISQIHLSITRNPKKRSPFIIKDENSTNGIYRGKRRVSSLSLRHGDIFTLGPPELAAAVRLQYVDPPPWYVRAANWCAYGIGGVTLLLALGIGIEWTKFSVTPLPGATQAPVVVYARDGETPLRPPRTTSHVDLQRLSDFSPYLPDAVIASEDSRYNWHFGVDPIGILRAIVVNIRGREFQQGASTVTQQVARSLFRDYVGPEDSLGRKLREAIVALKLETFYSKDFLLRTYLNRIYLGGDTLGFEDAARYYFDKAAQDLTLTEAATLVGILPAPNSFNFCGDAQSHQAIIDYRNRVLNRMLAQRRISPEEANRARRSPVDVSRRVCEEQANTIAPYFYSYVFQELRQILGEQLAREGNFIIETQLDPKKQTQAEVALRNAVSDSGGTYRFSQGAIVTLDADTGAVVALVGGTDYKTSQFNRATQAQRQPGSTFKLFAYTAAVEQGISPYKTYSCAPLSWRGQRYRGCERSSGSIDMYTGLALSENAVALRVAQDVGLDRVVRMARRLGVESPLNPVPGLVLGQSETTVLEMTGAFAAIANNGVWNRPHLISRILDSSDCSDRENLKTCRVIYSFEQSNDANVQAIQPNVADVVASMLRSVVQRGTGRSAAIGVSTAGKTGTTDDNKDLWFIGFVPSQQLVTGVWLGNDNSSPTAGSSALAAQLWGNYMRQQ</sequence>
<evidence type="ECO:0000256" key="2">
    <source>
        <dbReference type="ARBA" id="ARBA00022670"/>
    </source>
</evidence>
<comment type="catalytic activity">
    <reaction evidence="7">
        <text>Preferential cleavage: (Ac)2-L-Lys-D-Ala-|-D-Ala. Also transpeptidation of peptidyl-alanyl moieties that are N-acyl substituents of D-alanine.</text>
        <dbReference type="EC" id="3.4.16.4"/>
    </reaction>
</comment>
<gene>
    <name evidence="10" type="ORF">IQ230_05985</name>
</gene>
<dbReference type="SMART" id="SM00240">
    <property type="entry name" value="FHA"/>
    <property type="match status" value="1"/>
</dbReference>
<evidence type="ECO:0000256" key="4">
    <source>
        <dbReference type="ARBA" id="ARBA00022679"/>
    </source>
</evidence>
<dbReference type="RefSeq" id="WP_193931142.1">
    <property type="nucleotide sequence ID" value="NZ_CAWPMZ010000008.1"/>
</dbReference>
<keyword evidence="2" id="KW-0645">Protease</keyword>
<dbReference type="SUPFAM" id="SSF56601">
    <property type="entry name" value="beta-lactamase/transpeptidase-like"/>
    <property type="match status" value="1"/>
</dbReference>
<protein>
    <submittedName>
        <fullName evidence="10">Transglycosylase domain-containing protein</fullName>
    </submittedName>
</protein>
<dbReference type="InterPro" id="IPR036950">
    <property type="entry name" value="PBP_transglycosylase"/>
</dbReference>
<organism evidence="10 11">
    <name type="scientific">Gloeocapsopsis crepidinum LEGE 06123</name>
    <dbReference type="NCBI Taxonomy" id="588587"/>
    <lineage>
        <taxon>Bacteria</taxon>
        <taxon>Bacillati</taxon>
        <taxon>Cyanobacteriota</taxon>
        <taxon>Cyanophyceae</taxon>
        <taxon>Oscillatoriophycideae</taxon>
        <taxon>Chroococcales</taxon>
        <taxon>Chroococcaceae</taxon>
        <taxon>Gloeocapsopsis</taxon>
    </lineage>
</organism>
<comment type="catalytic activity">
    <reaction evidence="8">
        <text>[GlcNAc-(1-&gt;4)-Mur2Ac(oyl-L-Ala-gamma-D-Glu-L-Lys-D-Ala-D-Ala)](n)-di-trans,octa-cis-undecaprenyl diphosphate + beta-D-GlcNAc-(1-&gt;4)-Mur2Ac(oyl-L-Ala-gamma-D-Glu-L-Lys-D-Ala-D-Ala)-di-trans,octa-cis-undecaprenyl diphosphate = [GlcNAc-(1-&gt;4)-Mur2Ac(oyl-L-Ala-gamma-D-Glu-L-Lys-D-Ala-D-Ala)](n+1)-di-trans,octa-cis-undecaprenyl diphosphate + di-trans,octa-cis-undecaprenyl diphosphate + H(+)</text>
        <dbReference type="Rhea" id="RHEA:23708"/>
        <dbReference type="Rhea" id="RHEA-COMP:9602"/>
        <dbReference type="Rhea" id="RHEA-COMP:9603"/>
        <dbReference type="ChEBI" id="CHEBI:15378"/>
        <dbReference type="ChEBI" id="CHEBI:58405"/>
        <dbReference type="ChEBI" id="CHEBI:60033"/>
        <dbReference type="ChEBI" id="CHEBI:78435"/>
        <dbReference type="EC" id="2.4.99.28"/>
    </reaction>
</comment>
<evidence type="ECO:0000256" key="5">
    <source>
        <dbReference type="ARBA" id="ARBA00022801"/>
    </source>
</evidence>
<dbReference type="PROSITE" id="PS50006">
    <property type="entry name" value="FHA_DOMAIN"/>
    <property type="match status" value="1"/>
</dbReference>
<dbReference type="Pfam" id="PF00498">
    <property type="entry name" value="FHA"/>
    <property type="match status" value="1"/>
</dbReference>
<dbReference type="CDD" id="cd00060">
    <property type="entry name" value="FHA"/>
    <property type="match status" value="1"/>
</dbReference>
<evidence type="ECO:0000256" key="8">
    <source>
        <dbReference type="ARBA" id="ARBA00049902"/>
    </source>
</evidence>
<reference evidence="10 11" key="1">
    <citation type="submission" date="2020-10" db="EMBL/GenBank/DDBJ databases">
        <authorList>
            <person name="Castelo-Branco R."/>
            <person name="Eusebio N."/>
            <person name="Adriana R."/>
            <person name="Vieira A."/>
            <person name="Brugerolle De Fraissinette N."/>
            <person name="Rezende De Castro R."/>
            <person name="Schneider M.P."/>
            <person name="Vasconcelos V."/>
            <person name="Leao P.N."/>
        </authorList>
    </citation>
    <scope>NUCLEOTIDE SEQUENCE [LARGE SCALE GENOMIC DNA]</scope>
    <source>
        <strain evidence="10 11">LEGE 06123</strain>
    </source>
</reference>
<dbReference type="InterPro" id="IPR023346">
    <property type="entry name" value="Lysozyme-like_dom_sf"/>
</dbReference>
<accession>A0ABR9UNQ8</accession>
<name>A0ABR9UNQ8_9CHRO</name>
<dbReference type="InterPro" id="IPR001264">
    <property type="entry name" value="Glyco_trans_51"/>
</dbReference>
<dbReference type="InterPro" id="IPR008984">
    <property type="entry name" value="SMAD_FHA_dom_sf"/>
</dbReference>
<dbReference type="SUPFAM" id="SSF53955">
    <property type="entry name" value="Lysozyme-like"/>
    <property type="match status" value="1"/>
</dbReference>
<dbReference type="PANTHER" id="PTHR32282">
    <property type="entry name" value="BINDING PROTEIN TRANSPEPTIDASE, PUTATIVE-RELATED"/>
    <property type="match status" value="1"/>
</dbReference>
<dbReference type="InterPro" id="IPR000253">
    <property type="entry name" value="FHA_dom"/>
</dbReference>
<evidence type="ECO:0000256" key="1">
    <source>
        <dbReference type="ARBA" id="ARBA00022645"/>
    </source>
</evidence>
<evidence type="ECO:0000256" key="6">
    <source>
        <dbReference type="ARBA" id="ARBA00023268"/>
    </source>
</evidence>
<dbReference type="PANTHER" id="PTHR32282:SF31">
    <property type="entry name" value="PEPTIDOGLYCAN GLYCOSYLTRANSFERASE"/>
    <property type="match status" value="1"/>
</dbReference>
<dbReference type="InterPro" id="IPR050396">
    <property type="entry name" value="Glycosyltr_51/Transpeptidase"/>
</dbReference>
<evidence type="ECO:0000256" key="7">
    <source>
        <dbReference type="ARBA" id="ARBA00034000"/>
    </source>
</evidence>
<keyword evidence="6" id="KW-0511">Multifunctional enzyme</keyword>
<dbReference type="Proteomes" id="UP000651156">
    <property type="component" value="Unassembled WGS sequence"/>
</dbReference>
<keyword evidence="3" id="KW-0328">Glycosyltransferase</keyword>
<dbReference type="InterPro" id="IPR001460">
    <property type="entry name" value="PCN-bd_Tpept"/>
</dbReference>
<evidence type="ECO:0000313" key="11">
    <source>
        <dbReference type="Proteomes" id="UP000651156"/>
    </source>
</evidence>
<dbReference type="InterPro" id="IPR012338">
    <property type="entry name" value="Beta-lactam/transpept-like"/>
</dbReference>
<dbReference type="EMBL" id="JADEWN010000010">
    <property type="protein sequence ID" value="MBE9189917.1"/>
    <property type="molecule type" value="Genomic_DNA"/>
</dbReference>
<keyword evidence="11" id="KW-1185">Reference proteome</keyword>
<proteinExistence type="predicted"/>
<evidence type="ECO:0000313" key="10">
    <source>
        <dbReference type="EMBL" id="MBE9189917.1"/>
    </source>
</evidence>
<keyword evidence="1" id="KW-0121">Carboxypeptidase</keyword>
<keyword evidence="4" id="KW-0808">Transferase</keyword>
<evidence type="ECO:0000259" key="9">
    <source>
        <dbReference type="PROSITE" id="PS50006"/>
    </source>
</evidence>
<dbReference type="SUPFAM" id="SSF49879">
    <property type="entry name" value="SMAD/FHA domain"/>
    <property type="match status" value="1"/>
</dbReference>
<dbReference type="Gene3D" id="2.60.200.20">
    <property type="match status" value="1"/>
</dbReference>
<evidence type="ECO:0000256" key="3">
    <source>
        <dbReference type="ARBA" id="ARBA00022676"/>
    </source>
</evidence>